<name>A0AAW1U767_9CUCU</name>
<keyword evidence="2" id="KW-0689">Ribosomal protein</keyword>
<comment type="caution">
    <text evidence="6">The sequence shown here is derived from an EMBL/GenBank/DDBJ whole genome shotgun (WGS) entry which is preliminary data.</text>
</comment>
<dbReference type="InterPro" id="IPR000271">
    <property type="entry name" value="Ribosomal_bL34"/>
</dbReference>
<dbReference type="FunFam" id="1.10.287.3980:FF:000001">
    <property type="entry name" value="Mitochondrial ribosomal protein L34"/>
    <property type="match status" value="1"/>
</dbReference>
<dbReference type="NCBIfam" id="TIGR01030">
    <property type="entry name" value="rpmH_bact"/>
    <property type="match status" value="1"/>
</dbReference>
<protein>
    <recommendedName>
        <fullName evidence="4">Large ribosomal subunit protein bL34m</fullName>
    </recommendedName>
    <alternativeName>
        <fullName evidence="5">39S ribosomal protein L34, mitochondrial</fullName>
    </alternativeName>
</protein>
<evidence type="ECO:0000313" key="7">
    <source>
        <dbReference type="Proteomes" id="UP001431783"/>
    </source>
</evidence>
<evidence type="ECO:0000256" key="3">
    <source>
        <dbReference type="ARBA" id="ARBA00023274"/>
    </source>
</evidence>
<evidence type="ECO:0000256" key="1">
    <source>
        <dbReference type="ARBA" id="ARBA00010111"/>
    </source>
</evidence>
<keyword evidence="7" id="KW-1185">Reference proteome</keyword>
<dbReference type="EMBL" id="JARQZJ010000035">
    <property type="protein sequence ID" value="KAK9875990.1"/>
    <property type="molecule type" value="Genomic_DNA"/>
</dbReference>
<proteinExistence type="inferred from homology"/>
<gene>
    <name evidence="6" type="ORF">WA026_011091</name>
</gene>
<dbReference type="Pfam" id="PF00468">
    <property type="entry name" value="Ribosomal_L34"/>
    <property type="match status" value="1"/>
</dbReference>
<dbReference type="GO" id="GO:0003735">
    <property type="term" value="F:structural constituent of ribosome"/>
    <property type="evidence" value="ECO:0007669"/>
    <property type="project" value="InterPro"/>
</dbReference>
<organism evidence="6 7">
    <name type="scientific">Henosepilachna vigintioctopunctata</name>
    <dbReference type="NCBI Taxonomy" id="420089"/>
    <lineage>
        <taxon>Eukaryota</taxon>
        <taxon>Metazoa</taxon>
        <taxon>Ecdysozoa</taxon>
        <taxon>Arthropoda</taxon>
        <taxon>Hexapoda</taxon>
        <taxon>Insecta</taxon>
        <taxon>Pterygota</taxon>
        <taxon>Neoptera</taxon>
        <taxon>Endopterygota</taxon>
        <taxon>Coleoptera</taxon>
        <taxon>Polyphaga</taxon>
        <taxon>Cucujiformia</taxon>
        <taxon>Coccinelloidea</taxon>
        <taxon>Coccinellidae</taxon>
        <taxon>Epilachninae</taxon>
        <taxon>Epilachnini</taxon>
        <taxon>Henosepilachna</taxon>
    </lineage>
</organism>
<evidence type="ECO:0000256" key="4">
    <source>
        <dbReference type="ARBA" id="ARBA00035274"/>
    </source>
</evidence>
<comment type="similarity">
    <text evidence="1">Belongs to the bacterial ribosomal protein bL34 family.</text>
</comment>
<dbReference type="Gene3D" id="1.10.287.3980">
    <property type="match status" value="1"/>
</dbReference>
<dbReference type="GO" id="GO:0006412">
    <property type="term" value="P:translation"/>
    <property type="evidence" value="ECO:0007669"/>
    <property type="project" value="InterPro"/>
</dbReference>
<evidence type="ECO:0000256" key="5">
    <source>
        <dbReference type="ARBA" id="ARBA00035434"/>
    </source>
</evidence>
<sequence length="88" mass="10174">MQCFARITSIFLKPSLTGPTTNTFVPNTFEKCGGILGIFSRNIVRDHFPRPSETKRVRRHGFKKRMSTATGRRILMNRILKGRWVISH</sequence>
<dbReference type="Proteomes" id="UP001431783">
    <property type="component" value="Unassembled WGS sequence"/>
</dbReference>
<keyword evidence="3" id="KW-0687">Ribonucleoprotein</keyword>
<evidence type="ECO:0000313" key="6">
    <source>
        <dbReference type="EMBL" id="KAK9875990.1"/>
    </source>
</evidence>
<dbReference type="PANTHER" id="PTHR14503">
    <property type="entry name" value="MITOCHONDRIAL RIBOSOMAL PROTEIN 34 FAMILY MEMBER"/>
    <property type="match status" value="1"/>
</dbReference>
<reference evidence="6 7" key="1">
    <citation type="submission" date="2023-03" db="EMBL/GenBank/DDBJ databases">
        <title>Genome insight into feeding habits of ladybird beetles.</title>
        <authorList>
            <person name="Li H.-S."/>
            <person name="Huang Y.-H."/>
            <person name="Pang H."/>
        </authorList>
    </citation>
    <scope>NUCLEOTIDE SEQUENCE [LARGE SCALE GENOMIC DNA]</scope>
    <source>
        <strain evidence="6">SYSU_2023b</strain>
        <tissue evidence="6">Whole body</tissue>
    </source>
</reference>
<dbReference type="AlphaFoldDB" id="A0AAW1U767"/>
<dbReference type="PANTHER" id="PTHR14503:SF4">
    <property type="entry name" value="LARGE RIBOSOMAL SUBUNIT PROTEIN BL34M"/>
    <property type="match status" value="1"/>
</dbReference>
<accession>A0AAW1U767</accession>
<dbReference type="GO" id="GO:0005762">
    <property type="term" value="C:mitochondrial large ribosomal subunit"/>
    <property type="evidence" value="ECO:0007669"/>
    <property type="project" value="TreeGrafter"/>
</dbReference>
<evidence type="ECO:0000256" key="2">
    <source>
        <dbReference type="ARBA" id="ARBA00022980"/>
    </source>
</evidence>